<evidence type="ECO:0000256" key="5">
    <source>
        <dbReference type="ARBA" id="ARBA00022989"/>
    </source>
</evidence>
<dbReference type="Proteomes" id="UP001163203">
    <property type="component" value="Chromosome"/>
</dbReference>
<evidence type="ECO:0000256" key="4">
    <source>
        <dbReference type="ARBA" id="ARBA00022692"/>
    </source>
</evidence>
<evidence type="ECO:0000256" key="6">
    <source>
        <dbReference type="ARBA" id="ARBA00023136"/>
    </source>
</evidence>
<feature type="transmembrane region" description="Helical" evidence="8">
    <location>
        <begin position="74"/>
        <end position="95"/>
    </location>
</feature>
<protein>
    <submittedName>
        <fullName evidence="10">EamA family transporter</fullName>
    </submittedName>
</protein>
<evidence type="ECO:0000259" key="9">
    <source>
        <dbReference type="Pfam" id="PF00892"/>
    </source>
</evidence>
<evidence type="ECO:0000256" key="1">
    <source>
        <dbReference type="ARBA" id="ARBA00004651"/>
    </source>
</evidence>
<name>A0ABY7B9V5_9PSEU</name>
<reference evidence="10" key="1">
    <citation type="submission" date="2022-11" db="EMBL/GenBank/DDBJ databases">
        <authorList>
            <person name="Mo P."/>
        </authorList>
    </citation>
    <scope>NUCLEOTIDE SEQUENCE</scope>
    <source>
        <strain evidence="10">HUAS 11-8</strain>
    </source>
</reference>
<feature type="transmembrane region" description="Helical" evidence="8">
    <location>
        <begin position="131"/>
        <end position="150"/>
    </location>
</feature>
<accession>A0ABY7B9V5</accession>
<evidence type="ECO:0000256" key="7">
    <source>
        <dbReference type="SAM" id="MobiDB-lite"/>
    </source>
</evidence>
<feature type="transmembrane region" description="Helical" evidence="8">
    <location>
        <begin position="45"/>
        <end position="62"/>
    </location>
</feature>
<evidence type="ECO:0000256" key="2">
    <source>
        <dbReference type="ARBA" id="ARBA00007362"/>
    </source>
</evidence>
<feature type="domain" description="EamA" evidence="9">
    <location>
        <begin position="157"/>
        <end position="299"/>
    </location>
</feature>
<organism evidence="10 11">
    <name type="scientific">Amycolatopsis cynarae</name>
    <dbReference type="NCBI Taxonomy" id="2995223"/>
    <lineage>
        <taxon>Bacteria</taxon>
        <taxon>Bacillati</taxon>
        <taxon>Actinomycetota</taxon>
        <taxon>Actinomycetes</taxon>
        <taxon>Pseudonocardiales</taxon>
        <taxon>Pseudonocardiaceae</taxon>
        <taxon>Amycolatopsis</taxon>
    </lineage>
</organism>
<feature type="transmembrane region" description="Helical" evidence="8">
    <location>
        <begin position="187"/>
        <end position="207"/>
    </location>
</feature>
<sequence>MAVLEKTSRAQATGLSLTSWVLFASSGPLAKAVMAAGCPAAAVTSVRIALAAMLLAPVVTVLRPRALRFRRADLWLLLGYGLVGVAGVQLFFFLAVARVPVGVAMVLVNLAPALVALWVRVVRRTRLPGLVWLGIGLAVVGLGLVAQVWQGARLDLAGVAAGLAAAICSAGYFLLGEHGASRHDSFGLTAAGLAIGAVVMAAVSPPWTLPSDLLHAPAVLGGLRAPVWLALLTLAVACTVLPYLAGLHALRELPSALASVLALVEPLVAAVLAWLLLGQALGRTQLAGALALLAGAALVQLAGESAFRAGNHETRSHSPRAAKSVSVRPIRESTR</sequence>
<dbReference type="InterPro" id="IPR000620">
    <property type="entry name" value="EamA_dom"/>
</dbReference>
<keyword evidence="3" id="KW-1003">Cell membrane</keyword>
<comment type="subcellular location">
    <subcellularLocation>
        <location evidence="1">Cell membrane</location>
        <topology evidence="1">Multi-pass membrane protein</topology>
    </subcellularLocation>
</comment>
<comment type="similarity">
    <text evidence="2">Belongs to the EamA transporter family.</text>
</comment>
<feature type="transmembrane region" description="Helical" evidence="8">
    <location>
        <begin position="257"/>
        <end position="277"/>
    </location>
</feature>
<feature type="transmembrane region" description="Helical" evidence="8">
    <location>
        <begin position="289"/>
        <end position="307"/>
    </location>
</feature>
<dbReference type="RefSeq" id="WP_268758100.1">
    <property type="nucleotide sequence ID" value="NZ_CP113836.1"/>
</dbReference>
<evidence type="ECO:0000256" key="8">
    <source>
        <dbReference type="SAM" id="Phobius"/>
    </source>
</evidence>
<keyword evidence="4 8" id="KW-0812">Transmembrane</keyword>
<feature type="transmembrane region" description="Helical" evidence="8">
    <location>
        <begin position="156"/>
        <end position="175"/>
    </location>
</feature>
<dbReference type="InterPro" id="IPR051258">
    <property type="entry name" value="Diverse_Substrate_Transporter"/>
</dbReference>
<dbReference type="InterPro" id="IPR037185">
    <property type="entry name" value="EmrE-like"/>
</dbReference>
<dbReference type="PANTHER" id="PTHR42920">
    <property type="entry name" value="OS03G0707200 PROTEIN-RELATED"/>
    <property type="match status" value="1"/>
</dbReference>
<dbReference type="Pfam" id="PF00892">
    <property type="entry name" value="EamA"/>
    <property type="match status" value="2"/>
</dbReference>
<proteinExistence type="inferred from homology"/>
<keyword evidence="5 8" id="KW-1133">Transmembrane helix</keyword>
<keyword evidence="6 8" id="KW-0472">Membrane</keyword>
<feature type="domain" description="EamA" evidence="9">
    <location>
        <begin position="16"/>
        <end position="145"/>
    </location>
</feature>
<evidence type="ECO:0000313" key="11">
    <source>
        <dbReference type="Proteomes" id="UP001163203"/>
    </source>
</evidence>
<feature type="transmembrane region" description="Helical" evidence="8">
    <location>
        <begin position="101"/>
        <end position="119"/>
    </location>
</feature>
<dbReference type="EMBL" id="CP113836">
    <property type="protein sequence ID" value="WAL68002.1"/>
    <property type="molecule type" value="Genomic_DNA"/>
</dbReference>
<evidence type="ECO:0000256" key="3">
    <source>
        <dbReference type="ARBA" id="ARBA00022475"/>
    </source>
</evidence>
<evidence type="ECO:0000313" key="10">
    <source>
        <dbReference type="EMBL" id="WAL68002.1"/>
    </source>
</evidence>
<dbReference type="SUPFAM" id="SSF103481">
    <property type="entry name" value="Multidrug resistance efflux transporter EmrE"/>
    <property type="match status" value="2"/>
</dbReference>
<keyword evidence="11" id="KW-1185">Reference proteome</keyword>
<feature type="region of interest" description="Disordered" evidence="7">
    <location>
        <begin position="310"/>
        <end position="335"/>
    </location>
</feature>
<dbReference type="PANTHER" id="PTHR42920:SF5">
    <property type="entry name" value="EAMA DOMAIN-CONTAINING PROTEIN"/>
    <property type="match status" value="1"/>
</dbReference>
<feature type="transmembrane region" description="Helical" evidence="8">
    <location>
        <begin position="227"/>
        <end position="245"/>
    </location>
</feature>
<gene>
    <name evidence="10" type="ORF">ORV05_09590</name>
</gene>